<proteinExistence type="inferred from homology"/>
<evidence type="ECO:0000259" key="8">
    <source>
        <dbReference type="SMART" id="SM00852"/>
    </source>
</evidence>
<evidence type="ECO:0000256" key="4">
    <source>
        <dbReference type="ARBA" id="ARBA00022505"/>
    </source>
</evidence>
<sequence length="412" mass="42116">MSPDELLAVEDHLATVLAAVRPVETVSVSVSAARGRTLRTPLCAAVDIPVFDNSAMDGFAVRFDDVADAAPEAPVRLRVVADLPAGTSLDPALSPGEAARIMTGAPVPSAATAIVPFEDTSGGLADSLEIVEVLRAPTAAGAHVRRRADDARAGDELLPAGVLLGPLQLAAAAAAGVVEVEVSRTPRIAIVSTGSELVAPGAPLAYGQIPESNSELLAGLAAEAGAEVVLRTRVDDEGEGPREAVTAAERLGADVVVFSGGVSAGAYEVVKSTLGDVMAFTKLRMQPGKPQGFGRAPSGTLLFGLPGNPVSAAVSFEVFVRPALLRMQGRTELDRPLLRLPAAVGWRTPPARAQYLPVTIDRSDPAGWRVVPATRGASHLAGGLGRAEAYAVVPASVVEVAAGDAVDVMLIT</sequence>
<evidence type="ECO:0000313" key="9">
    <source>
        <dbReference type="EMBL" id="MFD0790791.1"/>
    </source>
</evidence>
<gene>
    <name evidence="9" type="primary">glp</name>
    <name evidence="9" type="ORF">ACFQ0P_10290</name>
</gene>
<comment type="function">
    <text evidence="1 7">Catalyzes the insertion of molybdate into adenylated molybdopterin with the concomitant release of AMP.</text>
</comment>
<evidence type="ECO:0000256" key="2">
    <source>
        <dbReference type="ARBA" id="ARBA00005046"/>
    </source>
</evidence>
<keyword evidence="7" id="KW-0479">Metal-binding</keyword>
<dbReference type="PANTHER" id="PTHR10192:SF5">
    <property type="entry name" value="GEPHYRIN"/>
    <property type="match status" value="1"/>
</dbReference>
<dbReference type="Gene3D" id="3.90.105.10">
    <property type="entry name" value="Molybdopterin biosynthesis moea protein, domain 2"/>
    <property type="match status" value="1"/>
</dbReference>
<dbReference type="Pfam" id="PF00994">
    <property type="entry name" value="MoCF_biosynth"/>
    <property type="match status" value="1"/>
</dbReference>
<comment type="similarity">
    <text evidence="3 7">Belongs to the MoeA family.</text>
</comment>
<comment type="cofactor">
    <cofactor evidence="7">
        <name>Mg(2+)</name>
        <dbReference type="ChEBI" id="CHEBI:18420"/>
    </cofactor>
</comment>
<dbReference type="NCBIfam" id="NF045515">
    <property type="entry name" value="Glp_gephyrin"/>
    <property type="match status" value="1"/>
</dbReference>
<dbReference type="SMART" id="SM00852">
    <property type="entry name" value="MoCF_biosynth"/>
    <property type="match status" value="1"/>
</dbReference>
<evidence type="ECO:0000256" key="1">
    <source>
        <dbReference type="ARBA" id="ARBA00002901"/>
    </source>
</evidence>
<evidence type="ECO:0000313" key="10">
    <source>
        <dbReference type="Proteomes" id="UP001597055"/>
    </source>
</evidence>
<name>A0ABW3AJP3_9MICO</name>
<comment type="caution">
    <text evidence="9">The sequence shown here is derived from an EMBL/GenBank/DDBJ whole genome shotgun (WGS) entry which is preliminary data.</text>
</comment>
<evidence type="ECO:0000256" key="7">
    <source>
        <dbReference type="RuleBase" id="RU365090"/>
    </source>
</evidence>
<dbReference type="InterPro" id="IPR036425">
    <property type="entry name" value="MoaB/Mog-like_dom_sf"/>
</dbReference>
<protein>
    <recommendedName>
        <fullName evidence="7">Molybdopterin molybdenumtransferase</fullName>
        <ecNumber evidence="7">2.10.1.1</ecNumber>
    </recommendedName>
</protein>
<dbReference type="InterPro" id="IPR036135">
    <property type="entry name" value="MoeA_linker/N_sf"/>
</dbReference>
<dbReference type="Pfam" id="PF03453">
    <property type="entry name" value="MoeA_N"/>
    <property type="match status" value="1"/>
</dbReference>
<dbReference type="CDD" id="cd00887">
    <property type="entry name" value="MoeA"/>
    <property type="match status" value="1"/>
</dbReference>
<dbReference type="PANTHER" id="PTHR10192">
    <property type="entry name" value="MOLYBDOPTERIN BIOSYNTHESIS PROTEIN"/>
    <property type="match status" value="1"/>
</dbReference>
<reference evidence="10" key="1">
    <citation type="journal article" date="2019" name="Int. J. Syst. Evol. Microbiol.">
        <title>The Global Catalogue of Microorganisms (GCM) 10K type strain sequencing project: providing services to taxonomists for standard genome sequencing and annotation.</title>
        <authorList>
            <consortium name="The Broad Institute Genomics Platform"/>
            <consortium name="The Broad Institute Genome Sequencing Center for Infectious Disease"/>
            <person name="Wu L."/>
            <person name="Ma J."/>
        </authorList>
    </citation>
    <scope>NUCLEOTIDE SEQUENCE [LARGE SCALE GENOMIC DNA]</scope>
    <source>
        <strain evidence="10">CCUG 54523</strain>
    </source>
</reference>
<evidence type="ECO:0000256" key="6">
    <source>
        <dbReference type="ARBA" id="ARBA00047317"/>
    </source>
</evidence>
<dbReference type="NCBIfam" id="TIGR00177">
    <property type="entry name" value="molyb_syn"/>
    <property type="match status" value="1"/>
</dbReference>
<dbReference type="SUPFAM" id="SSF53218">
    <property type="entry name" value="Molybdenum cofactor biosynthesis proteins"/>
    <property type="match status" value="1"/>
</dbReference>
<dbReference type="InterPro" id="IPR001453">
    <property type="entry name" value="MoaB/Mog_dom"/>
</dbReference>
<keyword evidence="5 7" id="KW-0501">Molybdenum cofactor biosynthesis</keyword>
<dbReference type="InterPro" id="IPR036688">
    <property type="entry name" value="MoeA_C_domain_IV_sf"/>
</dbReference>
<dbReference type="InterPro" id="IPR005111">
    <property type="entry name" value="MoeA_C_domain_IV"/>
</dbReference>
<dbReference type="Gene3D" id="2.170.190.11">
    <property type="entry name" value="Molybdopterin biosynthesis moea protein, domain 3"/>
    <property type="match status" value="1"/>
</dbReference>
<dbReference type="SUPFAM" id="SSF63867">
    <property type="entry name" value="MoeA C-terminal domain-like"/>
    <property type="match status" value="1"/>
</dbReference>
<dbReference type="Gene3D" id="3.40.980.10">
    <property type="entry name" value="MoaB/Mog-like domain"/>
    <property type="match status" value="1"/>
</dbReference>
<comment type="pathway">
    <text evidence="2 7">Cofactor biosynthesis; molybdopterin biosynthesis.</text>
</comment>
<keyword evidence="4 7" id="KW-0500">Molybdenum</keyword>
<keyword evidence="10" id="KW-1185">Reference proteome</keyword>
<accession>A0ABW3AJP3</accession>
<dbReference type="Gene3D" id="2.40.340.10">
    <property type="entry name" value="MoeA, C-terminal, domain IV"/>
    <property type="match status" value="1"/>
</dbReference>
<dbReference type="RefSeq" id="WP_204978603.1">
    <property type="nucleotide sequence ID" value="NZ_JBHTII010000001.1"/>
</dbReference>
<comment type="catalytic activity">
    <reaction evidence="6">
        <text>adenylyl-molybdopterin + molybdate = Mo-molybdopterin + AMP + H(+)</text>
        <dbReference type="Rhea" id="RHEA:35047"/>
        <dbReference type="ChEBI" id="CHEBI:15378"/>
        <dbReference type="ChEBI" id="CHEBI:36264"/>
        <dbReference type="ChEBI" id="CHEBI:62727"/>
        <dbReference type="ChEBI" id="CHEBI:71302"/>
        <dbReference type="ChEBI" id="CHEBI:456215"/>
        <dbReference type="EC" id="2.10.1.1"/>
    </reaction>
</comment>
<dbReference type="EMBL" id="JBHTII010000001">
    <property type="protein sequence ID" value="MFD0790791.1"/>
    <property type="molecule type" value="Genomic_DNA"/>
</dbReference>
<dbReference type="EC" id="2.10.1.1" evidence="7"/>
<evidence type="ECO:0000256" key="3">
    <source>
        <dbReference type="ARBA" id="ARBA00010763"/>
    </source>
</evidence>
<keyword evidence="7" id="KW-0808">Transferase</keyword>
<organism evidence="9 10">
    <name type="scientific">Microbacterium insulae</name>
    <dbReference type="NCBI Taxonomy" id="483014"/>
    <lineage>
        <taxon>Bacteria</taxon>
        <taxon>Bacillati</taxon>
        <taxon>Actinomycetota</taxon>
        <taxon>Actinomycetes</taxon>
        <taxon>Micrococcales</taxon>
        <taxon>Microbacteriaceae</taxon>
        <taxon>Microbacterium</taxon>
    </lineage>
</organism>
<dbReference type="SUPFAM" id="SSF63882">
    <property type="entry name" value="MoeA N-terminal region -like"/>
    <property type="match status" value="1"/>
</dbReference>
<feature type="domain" description="MoaB/Mog" evidence="8">
    <location>
        <begin position="189"/>
        <end position="326"/>
    </location>
</feature>
<evidence type="ECO:0000256" key="5">
    <source>
        <dbReference type="ARBA" id="ARBA00023150"/>
    </source>
</evidence>
<dbReference type="InterPro" id="IPR005110">
    <property type="entry name" value="MoeA_linker/N"/>
</dbReference>
<keyword evidence="7" id="KW-0460">Magnesium</keyword>
<dbReference type="Proteomes" id="UP001597055">
    <property type="component" value="Unassembled WGS sequence"/>
</dbReference>
<dbReference type="InterPro" id="IPR038987">
    <property type="entry name" value="MoeA-like"/>
</dbReference>
<dbReference type="Pfam" id="PF03454">
    <property type="entry name" value="MoeA_C"/>
    <property type="match status" value="1"/>
</dbReference>